<comment type="subcellular location">
    <subcellularLocation>
        <location evidence="1 7">Cell outer membrane</location>
        <topology evidence="1 7">Multi-pass membrane protein</topology>
    </subcellularLocation>
</comment>
<evidence type="ECO:0000256" key="1">
    <source>
        <dbReference type="ARBA" id="ARBA00004571"/>
    </source>
</evidence>
<comment type="similarity">
    <text evidence="7">Belongs to the TonB-dependent receptor family.</text>
</comment>
<accession>A0AAJ6BI59</accession>
<dbReference type="InterPro" id="IPR012910">
    <property type="entry name" value="Plug_dom"/>
</dbReference>
<keyword evidence="10" id="KW-0675">Receptor</keyword>
<dbReference type="Gene3D" id="2.40.170.20">
    <property type="entry name" value="TonB-dependent receptor, beta-barrel domain"/>
    <property type="match status" value="1"/>
</dbReference>
<evidence type="ECO:0000256" key="7">
    <source>
        <dbReference type="PROSITE-ProRule" id="PRU01360"/>
    </source>
</evidence>
<evidence type="ECO:0000259" key="9">
    <source>
        <dbReference type="Pfam" id="PF07715"/>
    </source>
</evidence>
<evidence type="ECO:0000256" key="4">
    <source>
        <dbReference type="ARBA" id="ARBA00022692"/>
    </source>
</evidence>
<dbReference type="NCBIfam" id="TIGR04057">
    <property type="entry name" value="SusC_RagA_signa"/>
    <property type="match status" value="1"/>
</dbReference>
<feature type="signal peptide" evidence="8">
    <location>
        <begin position="1"/>
        <end position="26"/>
    </location>
</feature>
<feature type="chain" id="PRO_5042611913" evidence="8">
    <location>
        <begin position="27"/>
        <end position="1022"/>
    </location>
</feature>
<sequence length="1022" mass="111325">MRKKRLLFPVVCCLLALFLFTGSSFAQTKTITGKITDNRNNPVAGASIQVKGRPGGVSSNEAGVYRITLPDNADSLLISHVEFDPMTVAIRNRAVIDISLLPRESGLDAVVVVGYGTQRRRDLTGAIASVKGDAIKNLPVTNVAEALQGRVAGVEVIKASGEPGAPAQITIRGVASLNQPQPLYIVDGIRQSGDNINVQDIASIEVLKDASAASIYGSAAAGGVVIITTKKGQGAKPTVNFSARYGLTTPRVLDLLGRNDFIRFRKMINDPVYSGNTQPDTLPDTDWNDEIFRNGIEENYNLSVAGGSNAMNYFVSAVHNNQKGVFLDNSSSLSGVRVNTDIRINDWLKIGEQVYAWQRSTSPVGITPINPPFRSVPTMAVYGESPESPWGRNPAGFQGPNLVAQVKTAHRQYQQLNFQGNAYAEIALPLHLSFRTTIGYTYYNEESNYFQDVYNTGAVSNSAASLTKSVASTKTILNNYVLSFNHSFGQHAINALVGYEQFSSVYNGITSGATAVGGQSYAYLLTSDSRINLSNGGYDPNGLVKSTFGRINYDFAKKYYATFSIRRDGNFTVFGPGNQYGIFPAASAGWRLNEEPFIRELLPSVNLLKLRGSYGVLGNSNIPPYIFLSTYDIISAQNFEPGGTPVLNYTQNNMPNPDIKWESLYETNIGIDAELLNGKIFLSLDWYDKTTKDMLYSLPIPTSAGMPVSIFRTNIGSVRNRGIEFVAGYRNTVNQLNYSVSVTGAFNRNKVLNLDNINSNPILAGDNNYGNPTFGIWNGQNLSYTKAGTAFGQLYGYQVLGIYRDESEIDKYPQQAGSRANVGDLIFADIDGNKVINDKDKTVIGNPYPDFVYGINLNLNWKGFDLALLFNGVAGVDIFNGVAPYAMSYFSDGNTTSKVFGASFLGDNGLTGQPRIGVADGNGNFSLDPNHNYTWASSYFVENGSYLKLKNLQLGYNFSGSLLNRAGIKTARLYVMANNLFTITKYNGIDPELGGSVTTRGIDAPWRYPNNRIYSVGVDLSF</sequence>
<dbReference type="Proteomes" id="UP001220610">
    <property type="component" value="Chromosome"/>
</dbReference>
<keyword evidence="8" id="KW-0732">Signal</keyword>
<dbReference type="InterPro" id="IPR037066">
    <property type="entry name" value="Plug_dom_sf"/>
</dbReference>
<evidence type="ECO:0000256" key="6">
    <source>
        <dbReference type="ARBA" id="ARBA00023237"/>
    </source>
</evidence>
<evidence type="ECO:0000256" key="3">
    <source>
        <dbReference type="ARBA" id="ARBA00022452"/>
    </source>
</evidence>
<keyword evidence="6 7" id="KW-0998">Cell outer membrane</keyword>
<keyword evidence="2 7" id="KW-0813">Transport</keyword>
<keyword evidence="5 7" id="KW-0472">Membrane</keyword>
<dbReference type="InterPro" id="IPR008969">
    <property type="entry name" value="CarboxyPept-like_regulatory"/>
</dbReference>
<evidence type="ECO:0000256" key="8">
    <source>
        <dbReference type="SAM" id="SignalP"/>
    </source>
</evidence>
<dbReference type="InterPro" id="IPR023996">
    <property type="entry name" value="TonB-dep_OMP_SusC/RagA"/>
</dbReference>
<dbReference type="InterPro" id="IPR039426">
    <property type="entry name" value="TonB-dep_rcpt-like"/>
</dbReference>
<evidence type="ECO:0000256" key="2">
    <source>
        <dbReference type="ARBA" id="ARBA00022448"/>
    </source>
</evidence>
<dbReference type="NCBIfam" id="TIGR04056">
    <property type="entry name" value="OMP_RagA_SusC"/>
    <property type="match status" value="1"/>
</dbReference>
<dbReference type="SUPFAM" id="SSF49464">
    <property type="entry name" value="Carboxypeptidase regulatory domain-like"/>
    <property type="match status" value="1"/>
</dbReference>
<name>A0AAJ6BI59_9BACT</name>
<protein>
    <submittedName>
        <fullName evidence="10">TonB-dependent receptor</fullName>
    </submittedName>
</protein>
<dbReference type="EMBL" id="CP119311">
    <property type="protein sequence ID" value="WEK37983.1"/>
    <property type="molecule type" value="Genomic_DNA"/>
</dbReference>
<dbReference type="InterPro" id="IPR036942">
    <property type="entry name" value="Beta-barrel_TonB_sf"/>
</dbReference>
<evidence type="ECO:0000313" key="10">
    <source>
        <dbReference type="EMBL" id="WEK37983.1"/>
    </source>
</evidence>
<dbReference type="PROSITE" id="PS52016">
    <property type="entry name" value="TONB_DEPENDENT_REC_3"/>
    <property type="match status" value="1"/>
</dbReference>
<feature type="domain" description="TonB-dependent receptor plug" evidence="9">
    <location>
        <begin position="120"/>
        <end position="224"/>
    </location>
</feature>
<dbReference type="GO" id="GO:0009279">
    <property type="term" value="C:cell outer membrane"/>
    <property type="evidence" value="ECO:0007669"/>
    <property type="project" value="UniProtKB-SubCell"/>
</dbReference>
<organism evidence="10 11">
    <name type="scientific">Candidatus Pseudobacter hemicellulosilyticus</name>
    <dbReference type="NCBI Taxonomy" id="3121375"/>
    <lineage>
        <taxon>Bacteria</taxon>
        <taxon>Pseudomonadati</taxon>
        <taxon>Bacteroidota</taxon>
        <taxon>Chitinophagia</taxon>
        <taxon>Chitinophagales</taxon>
        <taxon>Chitinophagaceae</taxon>
        <taxon>Pseudobacter</taxon>
    </lineage>
</organism>
<reference evidence="10" key="1">
    <citation type="submission" date="2023-03" db="EMBL/GenBank/DDBJ databases">
        <title>Andean soil-derived lignocellulolytic bacterial consortium as a source of novel taxa and putative plastic-active enzymes.</title>
        <authorList>
            <person name="Diaz-Garcia L."/>
            <person name="Chuvochina M."/>
            <person name="Feuerriegel G."/>
            <person name="Bunk B."/>
            <person name="Sproer C."/>
            <person name="Streit W.R."/>
            <person name="Rodriguez L.M."/>
            <person name="Overmann J."/>
            <person name="Jimenez D.J."/>
        </authorList>
    </citation>
    <scope>NUCLEOTIDE SEQUENCE</scope>
    <source>
        <strain evidence="10">MAG 7</strain>
    </source>
</reference>
<dbReference type="Gene3D" id="2.60.40.1120">
    <property type="entry name" value="Carboxypeptidase-like, regulatory domain"/>
    <property type="match status" value="1"/>
</dbReference>
<keyword evidence="3 7" id="KW-1134">Transmembrane beta strand</keyword>
<gene>
    <name evidence="10" type="ORF">P0Y53_10775</name>
</gene>
<dbReference type="AlphaFoldDB" id="A0AAJ6BI59"/>
<dbReference type="Pfam" id="PF13715">
    <property type="entry name" value="CarbopepD_reg_2"/>
    <property type="match status" value="1"/>
</dbReference>
<dbReference type="Gene3D" id="2.170.130.10">
    <property type="entry name" value="TonB-dependent receptor, plug domain"/>
    <property type="match status" value="1"/>
</dbReference>
<keyword evidence="4 7" id="KW-0812">Transmembrane</keyword>
<evidence type="ECO:0000313" key="11">
    <source>
        <dbReference type="Proteomes" id="UP001220610"/>
    </source>
</evidence>
<dbReference type="SUPFAM" id="SSF56935">
    <property type="entry name" value="Porins"/>
    <property type="match status" value="1"/>
</dbReference>
<dbReference type="InterPro" id="IPR023997">
    <property type="entry name" value="TonB-dep_OMP_SusC/RagA_CS"/>
</dbReference>
<evidence type="ECO:0000256" key="5">
    <source>
        <dbReference type="ARBA" id="ARBA00023136"/>
    </source>
</evidence>
<dbReference type="Pfam" id="PF07715">
    <property type="entry name" value="Plug"/>
    <property type="match status" value="1"/>
</dbReference>
<proteinExistence type="inferred from homology"/>